<organism evidence="6 7">
    <name type="scientific">Rothia kristinae</name>
    <dbReference type="NCBI Taxonomy" id="37923"/>
    <lineage>
        <taxon>Bacteria</taxon>
        <taxon>Bacillati</taxon>
        <taxon>Actinomycetota</taxon>
        <taxon>Actinomycetes</taxon>
        <taxon>Micrococcales</taxon>
        <taxon>Micrococcaceae</taxon>
        <taxon>Rothia</taxon>
    </lineage>
</organism>
<dbReference type="SUPFAM" id="SSF49482">
    <property type="entry name" value="Aromatic compound dioxygenase"/>
    <property type="match status" value="1"/>
</dbReference>
<dbReference type="EMBL" id="MODZ01000009">
    <property type="protein sequence ID" value="OIJ35375.1"/>
    <property type="molecule type" value="Genomic_DNA"/>
</dbReference>
<evidence type="ECO:0000313" key="7">
    <source>
        <dbReference type="Proteomes" id="UP000179540"/>
    </source>
</evidence>
<reference evidence="6 7" key="1">
    <citation type="submission" date="2016-10" db="EMBL/GenBank/DDBJ databases">
        <title>Draft genome sequence of strain LCT isolated from the Shenzhou X spacecraft of China.</title>
        <authorList>
            <person name="Huang B."/>
        </authorList>
    </citation>
    <scope>NUCLEOTIDE SEQUENCE [LARGE SCALE GENOMIC DNA]</scope>
    <source>
        <strain evidence="6 7">LCT-H5</strain>
    </source>
</reference>
<keyword evidence="3" id="KW-0560">Oxidoreductase</keyword>
<dbReference type="Gene3D" id="2.60.130.10">
    <property type="entry name" value="Aromatic compound dioxygenase"/>
    <property type="match status" value="1"/>
</dbReference>
<feature type="region of interest" description="Disordered" evidence="4">
    <location>
        <begin position="212"/>
        <end position="260"/>
    </location>
</feature>
<evidence type="ECO:0000256" key="2">
    <source>
        <dbReference type="ARBA" id="ARBA00022964"/>
    </source>
</evidence>
<gene>
    <name evidence="6" type="ORF">BK826_07695</name>
</gene>
<comment type="similarity">
    <text evidence="1">Belongs to the intradiol ring-cleavage dioxygenase family.</text>
</comment>
<dbReference type="PANTHER" id="PTHR33711">
    <property type="entry name" value="DIOXYGENASE, PUTATIVE (AFU_ORTHOLOGUE AFUA_2G02910)-RELATED"/>
    <property type="match status" value="1"/>
</dbReference>
<dbReference type="AlphaFoldDB" id="A0A1S2MYE7"/>
<comment type="caution">
    <text evidence="6">The sequence shown here is derived from an EMBL/GenBank/DDBJ whole genome shotgun (WGS) entry which is preliminary data.</text>
</comment>
<dbReference type="GO" id="GO:0008199">
    <property type="term" value="F:ferric iron binding"/>
    <property type="evidence" value="ECO:0007669"/>
    <property type="project" value="InterPro"/>
</dbReference>
<evidence type="ECO:0000256" key="3">
    <source>
        <dbReference type="ARBA" id="ARBA00023002"/>
    </source>
</evidence>
<dbReference type="GO" id="GO:0018578">
    <property type="term" value="F:protocatechuate 3,4-dioxygenase activity"/>
    <property type="evidence" value="ECO:0007669"/>
    <property type="project" value="InterPro"/>
</dbReference>
<dbReference type="InterPro" id="IPR000627">
    <property type="entry name" value="Intradiol_dOase_C"/>
</dbReference>
<feature type="compositionally biased region" description="Basic and acidic residues" evidence="4">
    <location>
        <begin position="242"/>
        <end position="260"/>
    </location>
</feature>
<dbReference type="InterPro" id="IPR015889">
    <property type="entry name" value="Intradiol_dOase_core"/>
</dbReference>
<accession>A0A1S2MYE7</accession>
<keyword evidence="2 6" id="KW-0223">Dioxygenase</keyword>
<dbReference type="Proteomes" id="UP000179540">
    <property type="component" value="Unassembled WGS sequence"/>
</dbReference>
<dbReference type="PANTHER" id="PTHR33711:SF9">
    <property type="entry name" value="PROTOCATECHUATE 3,4-DIOXYGENASE ALPHA CHAIN"/>
    <property type="match status" value="1"/>
</dbReference>
<dbReference type="RefSeq" id="WP_075515124.1">
    <property type="nucleotide sequence ID" value="NZ_MODZ01000009.1"/>
</dbReference>
<sequence length="260" mass="27651">MSTQNRTPVSVPVSHGRPVADPPEDLTPTPGQTIGPFFGYATAYENNGLPFGGGAELVHVGVPGAMRFYGTVRDGAGQPVPDAMIEIWQADRDGTIPQRTGSLVRDGWEFTGWGRDFVDREGTFSFTTVEPGPTDPGHAPFWLVTIFARGLLNRLFTRAYLPEDEQALAADPLLASLDPQRRSTLIARREAGGSVRFDITLQGEGETVFLQYPGNDAYPAPGQLPGAGPEAAADDAGQDDVGLDRADQGDADRRGAAADG</sequence>
<dbReference type="InterPro" id="IPR050770">
    <property type="entry name" value="Intradiol_RC_Dioxygenase"/>
</dbReference>
<feature type="domain" description="Intradiol ring-cleavage dioxygenases" evidence="5">
    <location>
        <begin position="65"/>
        <end position="133"/>
    </location>
</feature>
<proteinExistence type="inferred from homology"/>
<dbReference type="NCBIfam" id="TIGR02423">
    <property type="entry name" value="protocat_alph"/>
    <property type="match status" value="1"/>
</dbReference>
<protein>
    <submittedName>
        <fullName evidence="6">Protocatechuate 3,4-dioxygenase subunit alpha</fullName>
    </submittedName>
</protein>
<feature type="region of interest" description="Disordered" evidence="4">
    <location>
        <begin position="1"/>
        <end position="30"/>
    </location>
</feature>
<evidence type="ECO:0000256" key="4">
    <source>
        <dbReference type="SAM" id="MobiDB-lite"/>
    </source>
</evidence>
<dbReference type="Pfam" id="PF00775">
    <property type="entry name" value="Dioxygenase_C"/>
    <property type="match status" value="1"/>
</dbReference>
<evidence type="ECO:0000259" key="5">
    <source>
        <dbReference type="Pfam" id="PF00775"/>
    </source>
</evidence>
<dbReference type="InterPro" id="IPR012786">
    <property type="entry name" value="Protocat_dOase_a"/>
</dbReference>
<name>A0A1S2MYE7_9MICC</name>
<evidence type="ECO:0000256" key="1">
    <source>
        <dbReference type="ARBA" id="ARBA00007825"/>
    </source>
</evidence>
<dbReference type="OrthoDB" id="4417174at2"/>
<evidence type="ECO:0000313" key="6">
    <source>
        <dbReference type="EMBL" id="OIJ35375.1"/>
    </source>
</evidence>